<comment type="caution">
    <text evidence="7">The sequence shown here is derived from an EMBL/GenBank/DDBJ whole genome shotgun (WGS) entry which is preliminary data.</text>
</comment>
<dbReference type="PROSITE" id="PS00086">
    <property type="entry name" value="CYTOCHROME_P450"/>
    <property type="match status" value="1"/>
</dbReference>
<gene>
    <name evidence="7" type="ORF">SCLTRI_LOCUS925</name>
</gene>
<dbReference type="Proteomes" id="UP000624404">
    <property type="component" value="Unassembled WGS sequence"/>
</dbReference>
<accession>A0A8H2VMJ4</accession>
<keyword evidence="6" id="KW-0560">Oxidoreductase</keyword>
<evidence type="ECO:0000256" key="1">
    <source>
        <dbReference type="ARBA" id="ARBA00001971"/>
    </source>
</evidence>
<keyword evidence="6" id="KW-0503">Monooxygenase</keyword>
<dbReference type="PRINTS" id="PR00463">
    <property type="entry name" value="EP450I"/>
</dbReference>
<dbReference type="InterPro" id="IPR050121">
    <property type="entry name" value="Cytochrome_P450_monoxygenase"/>
</dbReference>
<keyword evidence="2 5" id="KW-0479">Metal-binding</keyword>
<dbReference type="GO" id="GO:0020037">
    <property type="term" value="F:heme binding"/>
    <property type="evidence" value="ECO:0007669"/>
    <property type="project" value="InterPro"/>
</dbReference>
<evidence type="ECO:0000256" key="6">
    <source>
        <dbReference type="RuleBase" id="RU000461"/>
    </source>
</evidence>
<evidence type="ECO:0000313" key="7">
    <source>
        <dbReference type="EMBL" id="CAD6440453.1"/>
    </source>
</evidence>
<evidence type="ECO:0000313" key="8">
    <source>
        <dbReference type="Proteomes" id="UP000624404"/>
    </source>
</evidence>
<feature type="binding site" description="axial binding residue" evidence="5">
    <location>
        <position position="63"/>
    </location>
    <ligand>
        <name>heme</name>
        <dbReference type="ChEBI" id="CHEBI:30413"/>
    </ligand>
    <ligandPart>
        <name>Fe</name>
        <dbReference type="ChEBI" id="CHEBI:18248"/>
    </ligandPart>
</feature>
<keyword evidence="4" id="KW-0843">Virulence</keyword>
<dbReference type="GO" id="GO:0016705">
    <property type="term" value="F:oxidoreductase activity, acting on paired donors, with incorporation or reduction of molecular oxygen"/>
    <property type="evidence" value="ECO:0007669"/>
    <property type="project" value="InterPro"/>
</dbReference>
<keyword evidence="3 5" id="KW-0408">Iron</keyword>
<reference evidence="7" key="1">
    <citation type="submission" date="2020-10" db="EMBL/GenBank/DDBJ databases">
        <authorList>
            <person name="Kusch S."/>
        </authorList>
    </citation>
    <scope>NUCLEOTIDE SEQUENCE</scope>
    <source>
        <strain evidence="7">SwB9</strain>
    </source>
</reference>
<protein>
    <submittedName>
        <fullName evidence="7">B803cd09-1b9b-4016-8351-3fb644c57c99</fullName>
    </submittedName>
</protein>
<comment type="cofactor">
    <cofactor evidence="1 5">
        <name>heme</name>
        <dbReference type="ChEBI" id="CHEBI:30413"/>
    </cofactor>
</comment>
<dbReference type="GO" id="GO:0005506">
    <property type="term" value="F:iron ion binding"/>
    <property type="evidence" value="ECO:0007669"/>
    <property type="project" value="InterPro"/>
</dbReference>
<name>A0A8H2VMJ4_9HELO</name>
<dbReference type="InterPro" id="IPR001128">
    <property type="entry name" value="Cyt_P450"/>
</dbReference>
<dbReference type="PANTHER" id="PTHR24305">
    <property type="entry name" value="CYTOCHROME P450"/>
    <property type="match status" value="1"/>
</dbReference>
<dbReference type="SUPFAM" id="SSF48264">
    <property type="entry name" value="Cytochrome P450"/>
    <property type="match status" value="1"/>
</dbReference>
<dbReference type="OrthoDB" id="1470350at2759"/>
<evidence type="ECO:0000256" key="2">
    <source>
        <dbReference type="ARBA" id="ARBA00022723"/>
    </source>
</evidence>
<comment type="similarity">
    <text evidence="6">Belongs to the cytochrome P450 family.</text>
</comment>
<dbReference type="GO" id="GO:0004497">
    <property type="term" value="F:monooxygenase activity"/>
    <property type="evidence" value="ECO:0007669"/>
    <property type="project" value="UniProtKB-KW"/>
</dbReference>
<evidence type="ECO:0000256" key="3">
    <source>
        <dbReference type="ARBA" id="ARBA00023004"/>
    </source>
</evidence>
<proteinExistence type="inferred from homology"/>
<dbReference type="EMBL" id="CAJHIA010000002">
    <property type="protein sequence ID" value="CAD6440453.1"/>
    <property type="molecule type" value="Genomic_DNA"/>
</dbReference>
<dbReference type="PANTHER" id="PTHR24305:SF199">
    <property type="entry name" value="P450, PUTATIVE (EUROFUNG)-RELATED"/>
    <property type="match status" value="1"/>
</dbReference>
<evidence type="ECO:0000256" key="4">
    <source>
        <dbReference type="ARBA" id="ARBA00023026"/>
    </source>
</evidence>
<dbReference type="Pfam" id="PF00067">
    <property type="entry name" value="p450"/>
    <property type="match status" value="1"/>
</dbReference>
<dbReference type="InterPro" id="IPR002401">
    <property type="entry name" value="Cyt_P450_E_grp-I"/>
</dbReference>
<dbReference type="InterPro" id="IPR017972">
    <property type="entry name" value="Cyt_P450_CS"/>
</dbReference>
<dbReference type="AlphaFoldDB" id="A0A8H2VMJ4"/>
<dbReference type="Gene3D" id="1.10.630.10">
    <property type="entry name" value="Cytochrome P450"/>
    <property type="match status" value="1"/>
</dbReference>
<evidence type="ECO:0000256" key="5">
    <source>
        <dbReference type="PIRSR" id="PIRSR602401-1"/>
    </source>
</evidence>
<keyword evidence="5 6" id="KW-0349">Heme</keyword>
<sequence>MWMPAGTSVSLQSWTLFRDPNRFHDATSLIPERWLPAATRQDSPCVNDQRQAVQAFSAGPRICMGRHLAWAEMRLATARLLWAFDLEAAGEVLHWDNLRTFLLVEKKPLEIRIRARSDP</sequence>
<keyword evidence="8" id="KW-1185">Reference proteome</keyword>
<organism evidence="7 8">
    <name type="scientific">Sclerotinia trifoliorum</name>
    <dbReference type="NCBI Taxonomy" id="28548"/>
    <lineage>
        <taxon>Eukaryota</taxon>
        <taxon>Fungi</taxon>
        <taxon>Dikarya</taxon>
        <taxon>Ascomycota</taxon>
        <taxon>Pezizomycotina</taxon>
        <taxon>Leotiomycetes</taxon>
        <taxon>Helotiales</taxon>
        <taxon>Sclerotiniaceae</taxon>
        <taxon>Sclerotinia</taxon>
    </lineage>
</organism>
<dbReference type="InterPro" id="IPR036396">
    <property type="entry name" value="Cyt_P450_sf"/>
</dbReference>